<accession>A0A0E3S2X4</accession>
<dbReference type="AlphaFoldDB" id="A0A0E3S2X4"/>
<dbReference type="KEGG" id="mls:MSLAZ_0166"/>
<gene>
    <name evidence="1" type="ORF">MSLAZ_0166</name>
</gene>
<keyword evidence="2" id="KW-1185">Reference proteome</keyword>
<dbReference type="HOGENOM" id="CLU_126928_1_0_2"/>
<evidence type="ECO:0000313" key="1">
    <source>
        <dbReference type="EMBL" id="AKB73427.1"/>
    </source>
</evidence>
<protein>
    <submittedName>
        <fullName evidence="1">Mobile element protein</fullName>
    </submittedName>
</protein>
<name>A0A0E3S2X4_9EURY</name>
<reference evidence="1 2" key="1">
    <citation type="submission" date="2014-07" db="EMBL/GenBank/DDBJ databases">
        <title>Methanogenic archaea and the global carbon cycle.</title>
        <authorList>
            <person name="Henriksen J.R."/>
            <person name="Luke J."/>
            <person name="Reinhart S."/>
            <person name="Benedict M.N."/>
            <person name="Youngblut N.D."/>
            <person name="Metcalf M.E."/>
            <person name="Whitaker R.J."/>
            <person name="Metcalf W.W."/>
        </authorList>
    </citation>
    <scope>NUCLEOTIDE SEQUENCE [LARGE SCALE GENOMIC DNA]</scope>
    <source>
        <strain evidence="1 2">Z-7289</strain>
    </source>
</reference>
<sequence length="84" mass="9897">MFTLIVSKKIHFLVKNSTVHPEKMAQYTQLCWSTIFAENASDLLTVILNRCGIQRTFETVISVYESQAFDPHINRDRFREKWFG</sequence>
<dbReference type="STRING" id="1434111.MSLAZ_0166"/>
<dbReference type="EMBL" id="CP009515">
    <property type="protein sequence ID" value="AKB73427.1"/>
    <property type="molecule type" value="Genomic_DNA"/>
</dbReference>
<organism evidence="1 2">
    <name type="scientific">Methanosarcina lacustris Z-7289</name>
    <dbReference type="NCBI Taxonomy" id="1434111"/>
    <lineage>
        <taxon>Archaea</taxon>
        <taxon>Methanobacteriati</taxon>
        <taxon>Methanobacteriota</taxon>
        <taxon>Stenosarchaea group</taxon>
        <taxon>Methanomicrobia</taxon>
        <taxon>Methanosarcinales</taxon>
        <taxon>Methanosarcinaceae</taxon>
        <taxon>Methanosarcina</taxon>
    </lineage>
</organism>
<proteinExistence type="predicted"/>
<evidence type="ECO:0000313" key="2">
    <source>
        <dbReference type="Proteomes" id="UP000033072"/>
    </source>
</evidence>
<dbReference type="Proteomes" id="UP000033072">
    <property type="component" value="Chromosome"/>
</dbReference>
<dbReference type="PATRIC" id="fig|1434111.4.peg.204"/>